<dbReference type="EMBL" id="VSSQ01010546">
    <property type="protein sequence ID" value="MPM44618.1"/>
    <property type="molecule type" value="Genomic_DNA"/>
</dbReference>
<dbReference type="SUPFAM" id="SSF53807">
    <property type="entry name" value="Helical backbone' metal receptor"/>
    <property type="match status" value="1"/>
</dbReference>
<dbReference type="AlphaFoldDB" id="A0A644ZW20"/>
<comment type="caution">
    <text evidence="2">The sequence shown here is derived from an EMBL/GenBank/DDBJ whole genome shotgun (WGS) entry which is preliminary data.</text>
</comment>
<dbReference type="InterPro" id="IPR002491">
    <property type="entry name" value="ABC_transptr_periplasmic_BD"/>
</dbReference>
<dbReference type="PANTHER" id="PTHR30535">
    <property type="entry name" value="VITAMIN B12-BINDING PROTEIN"/>
    <property type="match status" value="1"/>
</dbReference>
<sequence length="401" mass="44831">MKIKYLVISLMACMPLFYSCSCQQNGASESTDSASVDVDQIFADKPQEGVCKIEYAEGLVLAEKDGVIYAKISDPQGESGAVYNYAFVQREAQNKGKIALPKDFTVIEVPVSKLICMTSLQLSSFIKLNAYDNISGLTSTKHLFNKEVKSRIRKGLIKKIGIEGNFDNEIIMNINPGLILISPFKRGGFDALKETGIPLLVHLGYKERSPLGQAEWIKLAGILTGRSEEAIAIFDQTKMKYNLLKGRVDSLLASEENKNLKRPKIMSGEMRGGNWYVPGGKSFLAKLFSDAGAEYFLKDSASGGVTMDFEAVYSKGVNADYWRLLVSNEEEFSYNVLKSQDARYADFNSFKKRGVVFCNQQKSPFYESSPMEPEVVLSDFVKVFYPNLLPNYQPVYYKLLK</sequence>
<dbReference type="GO" id="GO:0071281">
    <property type="term" value="P:cellular response to iron ion"/>
    <property type="evidence" value="ECO:0007669"/>
    <property type="project" value="TreeGrafter"/>
</dbReference>
<reference evidence="2" key="1">
    <citation type="submission" date="2019-08" db="EMBL/GenBank/DDBJ databases">
        <authorList>
            <person name="Kucharzyk K."/>
            <person name="Murdoch R.W."/>
            <person name="Higgins S."/>
            <person name="Loffler F."/>
        </authorList>
    </citation>
    <scope>NUCLEOTIDE SEQUENCE</scope>
</reference>
<dbReference type="PROSITE" id="PS50983">
    <property type="entry name" value="FE_B12_PBP"/>
    <property type="match status" value="1"/>
</dbReference>
<accession>A0A644ZW20</accession>
<dbReference type="InterPro" id="IPR050902">
    <property type="entry name" value="ABC_Transporter_SBP"/>
</dbReference>
<evidence type="ECO:0000313" key="2">
    <source>
        <dbReference type="EMBL" id="MPM44618.1"/>
    </source>
</evidence>
<feature type="domain" description="Fe/B12 periplasmic-binding" evidence="1">
    <location>
        <begin position="113"/>
        <end position="388"/>
    </location>
</feature>
<dbReference type="Gene3D" id="3.40.50.1980">
    <property type="entry name" value="Nitrogenase molybdenum iron protein domain"/>
    <property type="match status" value="2"/>
</dbReference>
<dbReference type="PANTHER" id="PTHR30535:SF34">
    <property type="entry name" value="MOLYBDATE-BINDING PROTEIN MOLA"/>
    <property type="match status" value="1"/>
</dbReference>
<gene>
    <name evidence="2" type="ORF">SDC9_91297</name>
</gene>
<proteinExistence type="predicted"/>
<dbReference type="Pfam" id="PF01497">
    <property type="entry name" value="Peripla_BP_2"/>
    <property type="match status" value="1"/>
</dbReference>
<organism evidence="2">
    <name type="scientific">bioreactor metagenome</name>
    <dbReference type="NCBI Taxonomy" id="1076179"/>
    <lineage>
        <taxon>unclassified sequences</taxon>
        <taxon>metagenomes</taxon>
        <taxon>ecological metagenomes</taxon>
    </lineage>
</organism>
<dbReference type="PROSITE" id="PS51257">
    <property type="entry name" value="PROKAR_LIPOPROTEIN"/>
    <property type="match status" value="1"/>
</dbReference>
<evidence type="ECO:0000259" key="1">
    <source>
        <dbReference type="PROSITE" id="PS50983"/>
    </source>
</evidence>
<name>A0A644ZW20_9ZZZZ</name>
<protein>
    <recommendedName>
        <fullName evidence="1">Fe/B12 periplasmic-binding domain-containing protein</fullName>
    </recommendedName>
</protein>